<dbReference type="InterPro" id="IPR016024">
    <property type="entry name" value="ARM-type_fold"/>
</dbReference>
<proteinExistence type="predicted"/>
<dbReference type="GO" id="GO:0000226">
    <property type="term" value="P:microtubule cytoskeleton organization"/>
    <property type="evidence" value="ECO:0007669"/>
    <property type="project" value="TreeGrafter"/>
</dbReference>
<comment type="caution">
    <text evidence="2">The sequence shown here is derived from an EMBL/GenBank/DDBJ whole genome shotgun (WGS) entry which is preliminary data.</text>
</comment>
<dbReference type="RefSeq" id="XP_068368232.1">
    <property type="nucleotide sequence ID" value="XM_068497821.1"/>
</dbReference>
<dbReference type="Pfam" id="PF12348">
    <property type="entry name" value="CLASP_N"/>
    <property type="match status" value="1"/>
</dbReference>
<protein>
    <recommendedName>
        <fullName evidence="1">TOG domain-containing protein</fullName>
    </recommendedName>
</protein>
<organism evidence="2 3">
    <name type="scientific">Tritrichomonas foetus</name>
    <dbReference type="NCBI Taxonomy" id="1144522"/>
    <lineage>
        <taxon>Eukaryota</taxon>
        <taxon>Metamonada</taxon>
        <taxon>Parabasalia</taxon>
        <taxon>Tritrichomonadida</taxon>
        <taxon>Tritrichomonadidae</taxon>
        <taxon>Tritrichomonas</taxon>
    </lineage>
</organism>
<dbReference type="SMART" id="SM01349">
    <property type="entry name" value="TOG"/>
    <property type="match status" value="1"/>
</dbReference>
<dbReference type="SUPFAM" id="SSF48371">
    <property type="entry name" value="ARM repeat"/>
    <property type="match status" value="1"/>
</dbReference>
<dbReference type="GeneID" id="94832525"/>
<evidence type="ECO:0000313" key="2">
    <source>
        <dbReference type="EMBL" id="OHT15096.1"/>
    </source>
</evidence>
<sequence length="683" mass="77495">MRIRKDDDNDIIKNIRESFIDPLANIDPIELNSEAEAEQETTKINSELKSNDWTAKSQAIQRALSLLKGNAVRFQSFNLTEIVSNSSLAILDVRSTLVKHGTLLITAAAKIMRDNFAVCADFVIPNLFKQTNCGKLFISGSCKHTIFAIVENTQKPRIFKTIMTESVSKSAAKRLIVAESIVIALQEWPKSIVMSIQDIQKVISTLISDPSQEVRENARLANSLYEGTPVSYVQSPDTTLKRISKIPESQFGSVKKVNRKYQPFTAKTPKGKSLFILPSIDQTSMFEIDQVMPPQDEAAADQFCKLLVSIVKSESFFALEGLEFALPSSIIAASKLSSAFGSVIVMIPQLFSTMPEEFKDNVAEIIITTKINKRIIKRAFEQFGESIVINNFVGISSRYPEETIQFFTEIIKNNYVIKLDSETETFLKQFMATVNCSSEVLLQYFATFEGDFENHNQEKEDFDKIFGNLKNFILGEKFNQNEIHVSDVENFKIYIENNSKSIVDLLNDSNNMKINLALTFLIESLTVISKNKNSDSFTHQNFRIPDLYQPLFDLIQDQKHLFSGKAMKSLELMCFNVDDLFSYLKSKDYYEVSLSFLANRIQQDGLLDSSILANYSELGKILLPYINDQKVSTRRHCIMILSKISSLTGMNFQSLFVEMTPIQQKLVNFYQDKMFANNSQKDQ</sequence>
<evidence type="ECO:0000259" key="1">
    <source>
        <dbReference type="SMART" id="SM01349"/>
    </source>
</evidence>
<dbReference type="InterPro" id="IPR011989">
    <property type="entry name" value="ARM-like"/>
</dbReference>
<dbReference type="GO" id="GO:0005881">
    <property type="term" value="C:cytoplasmic microtubule"/>
    <property type="evidence" value="ECO:0007669"/>
    <property type="project" value="TreeGrafter"/>
</dbReference>
<keyword evidence="3" id="KW-1185">Reference proteome</keyword>
<dbReference type="GO" id="GO:0008017">
    <property type="term" value="F:microtubule binding"/>
    <property type="evidence" value="ECO:0007669"/>
    <property type="project" value="TreeGrafter"/>
</dbReference>
<dbReference type="PANTHER" id="PTHR21567:SF9">
    <property type="entry name" value="CLIP-ASSOCIATING PROTEIN"/>
    <property type="match status" value="1"/>
</dbReference>
<gene>
    <name evidence="2" type="ORF">TRFO_14447</name>
</gene>
<dbReference type="InterPro" id="IPR034085">
    <property type="entry name" value="TOG"/>
</dbReference>
<dbReference type="GO" id="GO:0000278">
    <property type="term" value="P:mitotic cell cycle"/>
    <property type="evidence" value="ECO:0007669"/>
    <property type="project" value="UniProtKB-ARBA"/>
</dbReference>
<dbReference type="GO" id="GO:0005819">
    <property type="term" value="C:spindle"/>
    <property type="evidence" value="ECO:0007669"/>
    <property type="project" value="UniProtKB-ARBA"/>
</dbReference>
<dbReference type="AlphaFoldDB" id="A0A1J4KW38"/>
<name>A0A1J4KW38_9EUKA</name>
<accession>A0A1J4KW38</accession>
<reference evidence="2" key="1">
    <citation type="submission" date="2016-10" db="EMBL/GenBank/DDBJ databases">
        <authorList>
            <person name="Benchimol M."/>
            <person name="Almeida L.G."/>
            <person name="Vasconcelos A.T."/>
            <person name="Perreira-Neves A."/>
            <person name="Rosa I.A."/>
            <person name="Tasca T."/>
            <person name="Bogo M.R."/>
            <person name="de Souza W."/>
        </authorList>
    </citation>
    <scope>NUCLEOTIDE SEQUENCE [LARGE SCALE GENOMIC DNA]</scope>
    <source>
        <strain evidence="2">K</strain>
    </source>
</reference>
<dbReference type="Proteomes" id="UP000179807">
    <property type="component" value="Unassembled WGS sequence"/>
</dbReference>
<dbReference type="InterPro" id="IPR024395">
    <property type="entry name" value="CLASP_N_dom"/>
</dbReference>
<dbReference type="EMBL" id="MLAK01000272">
    <property type="protein sequence ID" value="OHT15096.1"/>
    <property type="molecule type" value="Genomic_DNA"/>
</dbReference>
<feature type="domain" description="TOG" evidence="1">
    <location>
        <begin position="33"/>
        <end position="256"/>
    </location>
</feature>
<evidence type="ECO:0000313" key="3">
    <source>
        <dbReference type="Proteomes" id="UP000179807"/>
    </source>
</evidence>
<dbReference type="PANTHER" id="PTHR21567">
    <property type="entry name" value="CLASP"/>
    <property type="match status" value="1"/>
</dbReference>
<dbReference type="VEuPathDB" id="TrichDB:TRFO_14447"/>
<dbReference type="Gene3D" id="1.25.10.10">
    <property type="entry name" value="Leucine-rich Repeat Variant"/>
    <property type="match status" value="2"/>
</dbReference>
<dbReference type="OrthoDB" id="46159at2759"/>